<dbReference type="Proteomes" id="UP001162734">
    <property type="component" value="Chromosome"/>
</dbReference>
<name>A0ABN6N4G1_9BACT</name>
<evidence type="ECO:0000259" key="3">
    <source>
        <dbReference type="PROSITE" id="PS50883"/>
    </source>
</evidence>
<protein>
    <recommendedName>
        <fullName evidence="6">Response regulator receiver modulated diguanylate phosphodiesterase</fullName>
    </recommendedName>
</protein>
<dbReference type="Gene3D" id="3.20.20.450">
    <property type="entry name" value="EAL domain"/>
    <property type="match status" value="1"/>
</dbReference>
<dbReference type="InterPro" id="IPR001633">
    <property type="entry name" value="EAL_dom"/>
</dbReference>
<feature type="domain" description="Response regulatory" evidence="2">
    <location>
        <begin position="3"/>
        <end position="117"/>
    </location>
</feature>
<dbReference type="SUPFAM" id="SSF141868">
    <property type="entry name" value="EAL domain-like"/>
    <property type="match status" value="1"/>
</dbReference>
<evidence type="ECO:0000256" key="1">
    <source>
        <dbReference type="PROSITE-ProRule" id="PRU00169"/>
    </source>
</evidence>
<accession>A0ABN6N4G1</accession>
<dbReference type="SUPFAM" id="SSF52172">
    <property type="entry name" value="CheY-like"/>
    <property type="match status" value="1"/>
</dbReference>
<dbReference type="InterPro" id="IPR001789">
    <property type="entry name" value="Sig_transdc_resp-reg_receiver"/>
</dbReference>
<dbReference type="PROSITE" id="PS50110">
    <property type="entry name" value="RESPONSE_REGULATORY"/>
    <property type="match status" value="1"/>
</dbReference>
<dbReference type="CDD" id="cd00156">
    <property type="entry name" value="REC"/>
    <property type="match status" value="1"/>
</dbReference>
<dbReference type="InterPro" id="IPR050706">
    <property type="entry name" value="Cyclic-di-GMP_PDE-like"/>
</dbReference>
<dbReference type="InterPro" id="IPR011006">
    <property type="entry name" value="CheY-like_superfamily"/>
</dbReference>
<dbReference type="Gene3D" id="3.40.50.2300">
    <property type="match status" value="1"/>
</dbReference>
<gene>
    <name evidence="4" type="ORF">AMPC_10040</name>
</gene>
<dbReference type="InterPro" id="IPR035919">
    <property type="entry name" value="EAL_sf"/>
</dbReference>
<dbReference type="CDD" id="cd01948">
    <property type="entry name" value="EAL"/>
    <property type="match status" value="1"/>
</dbReference>
<proteinExistence type="predicted"/>
<dbReference type="RefSeq" id="WP_248344874.1">
    <property type="nucleotide sequence ID" value="NZ_AP025592.1"/>
</dbReference>
<evidence type="ECO:0000313" key="4">
    <source>
        <dbReference type="EMBL" id="BDG07891.1"/>
    </source>
</evidence>
<dbReference type="Pfam" id="PF00072">
    <property type="entry name" value="Response_reg"/>
    <property type="match status" value="1"/>
</dbReference>
<dbReference type="Pfam" id="PF00563">
    <property type="entry name" value="EAL"/>
    <property type="match status" value="1"/>
</dbReference>
<evidence type="ECO:0000313" key="5">
    <source>
        <dbReference type="Proteomes" id="UP001162734"/>
    </source>
</evidence>
<reference evidence="5" key="1">
    <citation type="journal article" date="2022" name="Int. J. Syst. Evol. Microbiol.">
        <title>Anaeromyxobacter oryzae sp. nov., Anaeromyxobacter diazotrophicus sp. nov. and Anaeromyxobacter paludicola sp. nov., isolated from paddy soils.</title>
        <authorList>
            <person name="Itoh H."/>
            <person name="Xu Z."/>
            <person name="Mise K."/>
            <person name="Masuda Y."/>
            <person name="Ushijima N."/>
            <person name="Hayakawa C."/>
            <person name="Shiratori Y."/>
            <person name="Senoo K."/>
        </authorList>
    </citation>
    <scope>NUCLEOTIDE SEQUENCE [LARGE SCALE GENOMIC DNA]</scope>
    <source>
        <strain evidence="5">Red630</strain>
    </source>
</reference>
<organism evidence="4 5">
    <name type="scientific">Anaeromyxobacter paludicola</name>
    <dbReference type="NCBI Taxonomy" id="2918171"/>
    <lineage>
        <taxon>Bacteria</taxon>
        <taxon>Pseudomonadati</taxon>
        <taxon>Myxococcota</taxon>
        <taxon>Myxococcia</taxon>
        <taxon>Myxococcales</taxon>
        <taxon>Cystobacterineae</taxon>
        <taxon>Anaeromyxobacteraceae</taxon>
        <taxon>Anaeromyxobacter</taxon>
    </lineage>
</organism>
<dbReference type="PANTHER" id="PTHR33121">
    <property type="entry name" value="CYCLIC DI-GMP PHOSPHODIESTERASE PDEF"/>
    <property type="match status" value="1"/>
</dbReference>
<dbReference type="EMBL" id="AP025592">
    <property type="protein sequence ID" value="BDG07891.1"/>
    <property type="molecule type" value="Genomic_DNA"/>
</dbReference>
<feature type="domain" description="EAL" evidence="3">
    <location>
        <begin position="139"/>
        <end position="383"/>
    </location>
</feature>
<dbReference type="PANTHER" id="PTHR33121:SF76">
    <property type="entry name" value="SIGNALING PROTEIN"/>
    <property type="match status" value="1"/>
</dbReference>
<evidence type="ECO:0008006" key="6">
    <source>
        <dbReference type="Google" id="ProtNLM"/>
    </source>
</evidence>
<dbReference type="SMART" id="SM00052">
    <property type="entry name" value="EAL"/>
    <property type="match status" value="1"/>
</dbReference>
<keyword evidence="1" id="KW-0597">Phosphoprotein</keyword>
<dbReference type="PROSITE" id="PS50883">
    <property type="entry name" value="EAL"/>
    <property type="match status" value="1"/>
</dbReference>
<evidence type="ECO:0000259" key="2">
    <source>
        <dbReference type="PROSITE" id="PS50110"/>
    </source>
</evidence>
<dbReference type="SMART" id="SM00448">
    <property type="entry name" value="REC"/>
    <property type="match status" value="1"/>
</dbReference>
<feature type="modified residue" description="4-aspartylphosphate" evidence="1">
    <location>
        <position position="52"/>
    </location>
</feature>
<keyword evidence="5" id="KW-1185">Reference proteome</keyword>
<sequence length="383" mass="42087">MGRVLLVDDDPLVLRGYRRILEQAGHTVETSLDGAQALALAARRPFDVALTDIAMPHMDGVELLRRLRALQPDLPVLLVTATPKLESAIQAVDYGAQRYLQKPVDRRLLLESVDKAIGLHRVARLKREALGALSDDPAWKLDRDALERAFEAALATAWIAFQPIVRWSDRRIFAYEALVRSLRGPLELPPEIIAAAERLGRLHDLGRLVRGLVARAAPHCPPDALLFVNLHAFDLDDPALYDPAAPLSRVADRVVLEVTERHSLEGIADVQRHMADLRRLGFRIAVDDLGAGYAGLASFGMLEPEVIKIDMSLTRGADSAEKQRLLIRAIANLGRNLDALVVAEGVETQAERDALVAQGCDLLQGYFFARPADGFSDARADSL</sequence>